<proteinExistence type="predicted"/>
<feature type="region of interest" description="Disordered" evidence="1">
    <location>
        <begin position="1"/>
        <end position="67"/>
    </location>
</feature>
<feature type="region of interest" description="Disordered" evidence="1">
    <location>
        <begin position="1278"/>
        <end position="1305"/>
    </location>
</feature>
<feature type="compositionally biased region" description="Basic residues" evidence="1">
    <location>
        <begin position="369"/>
        <end position="382"/>
    </location>
</feature>
<name>A0AAW1NST1_9CHLO</name>
<sequence>MNRAGKSQTWFNPGRSAAARDSGLIVQFSDDEDDAHRSPAGKGARRVRETSPIVVPSRRSGPPDPLQKKMQEIAELKRQLELYNATLRPGPRATGAIPGQLPLPPADRIVNPPPGANAPTALVPVQHAVTGHVPKASPSAENQSSDQAAAAATDQFLESLQADIRTAEQEARIQRSSAAKAPATGSAKSAEQPQRKRQRNSGSPKPDKPPTPRPASLIAATAATAALANAALAEASKPAEASSLPASQQPSHRKSAPTAPGATPPAPAEHPEDQLRQVQIGKATLLARKAVLDQVLEEARLEFVELRQQELALIAQLGNNPIPDNNIPTPDTLLRLAAAAADPDGPASPSFPGFGTEASTPPSGSRASDRRRRSPQGRRGRSRSPIPADLSLRKRSRSRSPMGSSRPSARQGGSSRRSRSPVRRSASDRRTSARDSQHGQTAAKRSPDAPPKAKQQRLKSPERRPDSAAARPTSASAAATLLPLSRPAKPAKAPAKGAGIVIHLPGAGERGPDQRWGPSAFSTLPQAVLGPVKLAAEPVATGTESKEQLTTALDQYESPLRLFRSYRLCETFTRLAKLKLTSSTFTHALDVQWPLCPFELRGACRDANCSFQMTVDYDLDMDQKAENLINLFSRAGSKAAKSAPPPSAAKVLTSSTPTLLQEASRHILLQKPVTEQPSVAGWTDAASGRPSKDARVSLQKRHELAVEADVPIFSRGSQQPSVGQLSFRSQYLHAPVPVPIEQSWQLNPKLATFFSAGSFTVAEDAAATATLSVVADARRYFGQAGIEAPPSEAAPARQPFEDWYEQHLSERPQDEDKWLEFAVEHLRSAPCVTKSGYTMVLRVLARGLEMNRNSGKIWCMYLHLYAHKPASSNGRDQSGDHQAMAAAAVGYQAHSYGLWVVTVSMQSTWKGQVSQYAKAIIALAGAPAAGHEQELNRAHCMLDLALRLMQLLITAGAQAELAAWVQSLNRMDPVSSTWAPPGDIQEANLQQTASKALQHSLQGHAGPCATLWLAAAHVAAWGRLPDCCINSLGYPQRAPLLQWDPAPPVSTNAAVASLLRNAASKCLGCLDLAGALQGTVSSDPEAGFDADQRSRETAALLQAWLGSRARAIACAPAQARALLRALPWRLGLVSHESLHPALVSTLACRSAQLAPDASSAAEAACAVIGAWVLDRVARSRDATPARKDDSSSSSSGSDSGSSSRSSSSPDSSASSRSRSPPRKRTRHTNDAQKENAAPPVVLEAGYMHQLEAEEQLVSSGTLRRALRYLLWMNDPERRTSQDRDVEEGEIDDVSEDSQPGGGWTTDKHTHAWLLLALFERMSGDGAGACNAVDKALANASGNVQLEQMVWREYLALVGSPLMKPPAQGTSSSQSGGQAVHVSITAGRAQSFAGLMGVLRKCWEWEGTAAPRQALDLPLQGLQEQGSGKQSMLQLPPLRTAVPSQGFMLSLLAHLELQDIAHMTEAWLRSGAAKGPEAAQVLVEMAACRPSDASFSAWALPLAARSLALAIPPPPVNTWLRAVMLVEKHSSWAADELCAVALARYPHSYALADKAAAIVLPAGAKKHWKPRANSAAAAAEG</sequence>
<gene>
    <name evidence="3" type="ORF">WJX73_010419</name>
</gene>
<dbReference type="Proteomes" id="UP001465755">
    <property type="component" value="Unassembled WGS sequence"/>
</dbReference>
<feature type="compositionally biased region" description="Acidic residues" evidence="1">
    <location>
        <begin position="1284"/>
        <end position="1295"/>
    </location>
</feature>
<dbReference type="InterPro" id="IPR039278">
    <property type="entry name" value="Red1"/>
</dbReference>
<reference evidence="3 4" key="1">
    <citation type="journal article" date="2024" name="Nat. Commun.">
        <title>Phylogenomics reveals the evolutionary origins of lichenization in chlorophyte algae.</title>
        <authorList>
            <person name="Puginier C."/>
            <person name="Libourel C."/>
            <person name="Otte J."/>
            <person name="Skaloud P."/>
            <person name="Haon M."/>
            <person name="Grisel S."/>
            <person name="Petersen M."/>
            <person name="Berrin J.G."/>
            <person name="Delaux P.M."/>
            <person name="Dal Grande F."/>
            <person name="Keller J."/>
        </authorList>
    </citation>
    <scope>NUCLEOTIDE SEQUENCE [LARGE SCALE GENOMIC DNA]</scope>
    <source>
        <strain evidence="3 4">SAG 2036</strain>
    </source>
</reference>
<protein>
    <recommendedName>
        <fullName evidence="2">Putative zinc-finger domain-containing protein</fullName>
    </recommendedName>
</protein>
<feature type="compositionally biased region" description="Polar residues" evidence="1">
    <location>
        <begin position="1"/>
        <end position="11"/>
    </location>
</feature>
<dbReference type="Pfam" id="PF10650">
    <property type="entry name" value="zf-C3H1"/>
    <property type="match status" value="1"/>
</dbReference>
<dbReference type="EMBL" id="JALJOQ010000155">
    <property type="protein sequence ID" value="KAK9793009.1"/>
    <property type="molecule type" value="Genomic_DNA"/>
</dbReference>
<feature type="compositionally biased region" description="Basic and acidic residues" evidence="1">
    <location>
        <begin position="1181"/>
        <end position="1190"/>
    </location>
</feature>
<dbReference type="PANTHER" id="PTHR21563">
    <property type="entry name" value="ZINC FINGER C3H1 DOMAIN-CONTAINING PROTEIN"/>
    <property type="match status" value="1"/>
</dbReference>
<evidence type="ECO:0000256" key="1">
    <source>
        <dbReference type="SAM" id="MobiDB-lite"/>
    </source>
</evidence>
<dbReference type="PANTHER" id="PTHR21563:SF3">
    <property type="entry name" value="ZINC FINGER C3H1 DOMAIN-CONTAINING PROTEIN"/>
    <property type="match status" value="1"/>
</dbReference>
<evidence type="ECO:0000313" key="4">
    <source>
        <dbReference type="Proteomes" id="UP001465755"/>
    </source>
</evidence>
<dbReference type="InterPro" id="IPR019607">
    <property type="entry name" value="Putative_zinc-finger_domain"/>
</dbReference>
<feature type="region of interest" description="Disordered" evidence="1">
    <location>
        <begin position="89"/>
        <end position="274"/>
    </location>
</feature>
<feature type="domain" description="Putative zinc-finger" evidence="2">
    <location>
        <begin position="595"/>
        <end position="612"/>
    </location>
</feature>
<feature type="compositionally biased region" description="Low complexity" evidence="1">
    <location>
        <begin position="214"/>
        <end position="247"/>
    </location>
</feature>
<organism evidence="3 4">
    <name type="scientific">Symbiochloris irregularis</name>
    <dbReference type="NCBI Taxonomy" id="706552"/>
    <lineage>
        <taxon>Eukaryota</taxon>
        <taxon>Viridiplantae</taxon>
        <taxon>Chlorophyta</taxon>
        <taxon>core chlorophytes</taxon>
        <taxon>Trebouxiophyceae</taxon>
        <taxon>Trebouxiales</taxon>
        <taxon>Trebouxiaceae</taxon>
        <taxon>Symbiochloris</taxon>
    </lineage>
</organism>
<feature type="region of interest" description="Disordered" evidence="1">
    <location>
        <begin position="1181"/>
        <end position="1239"/>
    </location>
</feature>
<feature type="compositionally biased region" description="Low complexity" evidence="1">
    <location>
        <begin position="399"/>
        <end position="415"/>
    </location>
</feature>
<accession>A0AAW1NST1</accession>
<dbReference type="GO" id="GO:0000178">
    <property type="term" value="C:exosome (RNase complex)"/>
    <property type="evidence" value="ECO:0007669"/>
    <property type="project" value="TreeGrafter"/>
</dbReference>
<evidence type="ECO:0000259" key="2">
    <source>
        <dbReference type="Pfam" id="PF10650"/>
    </source>
</evidence>
<comment type="caution">
    <text evidence="3">The sequence shown here is derived from an EMBL/GenBank/DDBJ whole genome shotgun (WGS) entry which is preliminary data.</text>
</comment>
<feature type="compositionally biased region" description="Low complexity" evidence="1">
    <location>
        <begin position="467"/>
        <end position="495"/>
    </location>
</feature>
<feature type="compositionally biased region" description="Low complexity" evidence="1">
    <location>
        <begin position="1191"/>
        <end position="1218"/>
    </location>
</feature>
<feature type="compositionally biased region" description="Low complexity" evidence="1">
    <location>
        <begin position="340"/>
        <end position="366"/>
    </location>
</feature>
<keyword evidence="4" id="KW-1185">Reference proteome</keyword>
<feature type="compositionally biased region" description="Basic and acidic residues" evidence="1">
    <location>
        <begin position="425"/>
        <end position="437"/>
    </location>
</feature>
<evidence type="ECO:0000313" key="3">
    <source>
        <dbReference type="EMBL" id="KAK9793009.1"/>
    </source>
</evidence>
<feature type="compositionally biased region" description="Pro residues" evidence="1">
    <location>
        <begin position="101"/>
        <end position="116"/>
    </location>
</feature>
<dbReference type="GO" id="GO:0005634">
    <property type="term" value="C:nucleus"/>
    <property type="evidence" value="ECO:0007669"/>
    <property type="project" value="TreeGrafter"/>
</dbReference>
<feature type="region of interest" description="Disordered" evidence="1">
    <location>
        <begin position="340"/>
        <end position="495"/>
    </location>
</feature>